<name>A0A813IQ07_POLGL</name>
<feature type="compositionally biased region" description="Polar residues" evidence="1">
    <location>
        <begin position="21"/>
        <end position="31"/>
    </location>
</feature>
<feature type="non-terminal residue" evidence="2">
    <location>
        <position position="204"/>
    </location>
</feature>
<feature type="compositionally biased region" description="Polar residues" evidence="1">
    <location>
        <begin position="1"/>
        <end position="10"/>
    </location>
</feature>
<protein>
    <submittedName>
        <fullName evidence="2">Uncharacterized protein</fullName>
    </submittedName>
</protein>
<evidence type="ECO:0000256" key="1">
    <source>
        <dbReference type="SAM" id="MobiDB-lite"/>
    </source>
</evidence>
<sequence>ESFGGNTQGAPSAVNHDEESSGGNTQGTPSAVNHDEEFSGGNTQGAPSAVNHDEESSGVNAQGAPSAVDTDEAILSDEDLGLLPDWVLEGEPVWLEALWEFLQEPKLVVVHVGARDSVAGLSLLPHQELRTVDGNQELRDWGRRELSEAKDSGKKVRPVAVMAETHDRAADCIEVLKFLGFTRIANLRTPAFLDQLRKFQQSKS</sequence>
<proteinExistence type="predicted"/>
<gene>
    <name evidence="2" type="ORF">PGLA2088_LOCUS10068</name>
</gene>
<feature type="region of interest" description="Disordered" evidence="1">
    <location>
        <begin position="1"/>
        <end position="68"/>
    </location>
</feature>
<accession>A0A813IQ07</accession>
<organism evidence="2 3">
    <name type="scientific">Polarella glacialis</name>
    <name type="common">Dinoflagellate</name>
    <dbReference type="NCBI Taxonomy" id="89957"/>
    <lineage>
        <taxon>Eukaryota</taxon>
        <taxon>Sar</taxon>
        <taxon>Alveolata</taxon>
        <taxon>Dinophyceae</taxon>
        <taxon>Suessiales</taxon>
        <taxon>Suessiaceae</taxon>
        <taxon>Polarella</taxon>
    </lineage>
</organism>
<evidence type="ECO:0000313" key="3">
    <source>
        <dbReference type="Proteomes" id="UP000626109"/>
    </source>
</evidence>
<dbReference type="EMBL" id="CAJNNW010011270">
    <property type="protein sequence ID" value="CAE8652947.1"/>
    <property type="molecule type" value="Genomic_DNA"/>
</dbReference>
<evidence type="ECO:0000313" key="2">
    <source>
        <dbReference type="EMBL" id="CAE8652947.1"/>
    </source>
</evidence>
<dbReference type="AlphaFoldDB" id="A0A813IQ07"/>
<comment type="caution">
    <text evidence="2">The sequence shown here is derived from an EMBL/GenBank/DDBJ whole genome shotgun (WGS) entry which is preliminary data.</text>
</comment>
<reference evidence="2" key="1">
    <citation type="submission" date="2021-02" db="EMBL/GenBank/DDBJ databases">
        <authorList>
            <person name="Dougan E. K."/>
            <person name="Rhodes N."/>
            <person name="Thang M."/>
            <person name="Chan C."/>
        </authorList>
    </citation>
    <scope>NUCLEOTIDE SEQUENCE</scope>
</reference>
<dbReference type="Proteomes" id="UP000626109">
    <property type="component" value="Unassembled WGS sequence"/>
</dbReference>